<dbReference type="Gene3D" id="1.25.40.10">
    <property type="entry name" value="Tetratricopeptide repeat domain"/>
    <property type="match status" value="1"/>
</dbReference>
<comment type="caution">
    <text evidence="2">The sequence shown here is derived from an EMBL/GenBank/DDBJ whole genome shotgun (WGS) entry which is preliminary data.</text>
</comment>
<evidence type="ECO:0000256" key="1">
    <source>
        <dbReference type="SAM" id="MobiDB-lite"/>
    </source>
</evidence>
<evidence type="ECO:0000313" key="2">
    <source>
        <dbReference type="EMBL" id="RRJ84429.1"/>
    </source>
</evidence>
<gene>
    <name evidence="2" type="ORF">D0544_04795</name>
</gene>
<feature type="region of interest" description="Disordered" evidence="1">
    <location>
        <begin position="180"/>
        <end position="199"/>
    </location>
</feature>
<organism evidence="2 3">
    <name type="scientific">Aestuariirhabdus litorea</name>
    <dbReference type="NCBI Taxonomy" id="2528527"/>
    <lineage>
        <taxon>Bacteria</taxon>
        <taxon>Pseudomonadati</taxon>
        <taxon>Pseudomonadota</taxon>
        <taxon>Gammaproteobacteria</taxon>
        <taxon>Oceanospirillales</taxon>
        <taxon>Aestuariirhabdaceae</taxon>
        <taxon>Aestuariirhabdus</taxon>
    </lineage>
</organism>
<dbReference type="AlphaFoldDB" id="A0A3P3VSF3"/>
<proteinExistence type="predicted"/>
<reference evidence="2 3" key="1">
    <citation type="submission" date="2018-08" db="EMBL/GenBank/DDBJ databases">
        <authorList>
            <person name="Khan S.A."/>
        </authorList>
    </citation>
    <scope>NUCLEOTIDE SEQUENCE [LARGE SCALE GENOMIC DNA]</scope>
    <source>
        <strain evidence="2 3">GTF-13</strain>
    </source>
</reference>
<accession>A0A3P3VSF3</accession>
<sequence length="199" mass="22816">MNETPEITAVLDFWFADRAGFPPGGKALWWGKSEAVDRYVRDQFGELLGRLSRKRPPLLEDSPRGRLASILCLDQFPRHLYRGRERAFAWDRRARALVRGGLAQGQDQSLAPMERVFFYLPLVHSEALEDQDQAILLLEALRQEVTEADGKDVDGSLQSARRHRQIIARFGRFPHRNRALGRQSSEEERVFLTQPGSSF</sequence>
<keyword evidence="3" id="KW-1185">Reference proteome</keyword>
<dbReference type="SUPFAM" id="SSF48452">
    <property type="entry name" value="TPR-like"/>
    <property type="match status" value="1"/>
</dbReference>
<dbReference type="Proteomes" id="UP000280792">
    <property type="component" value="Unassembled WGS sequence"/>
</dbReference>
<dbReference type="InterPro" id="IPR011990">
    <property type="entry name" value="TPR-like_helical_dom_sf"/>
</dbReference>
<evidence type="ECO:0000313" key="3">
    <source>
        <dbReference type="Proteomes" id="UP000280792"/>
    </source>
</evidence>
<dbReference type="InterPro" id="IPR010323">
    <property type="entry name" value="DUF924"/>
</dbReference>
<dbReference type="Pfam" id="PF06041">
    <property type="entry name" value="DUF924"/>
    <property type="match status" value="1"/>
</dbReference>
<dbReference type="RefSeq" id="WP_125014858.1">
    <property type="nucleotide sequence ID" value="NZ_QWEZ01000001.1"/>
</dbReference>
<name>A0A3P3VSF3_9GAMM</name>
<dbReference type="Gene3D" id="1.20.58.320">
    <property type="entry name" value="TPR-like"/>
    <property type="match status" value="1"/>
</dbReference>
<protein>
    <submittedName>
        <fullName evidence="2">DUF924 domain-containing protein</fullName>
    </submittedName>
</protein>
<reference evidence="2 3" key="2">
    <citation type="submission" date="2018-12" db="EMBL/GenBank/DDBJ databases">
        <title>Simiduia agarivorans gen. nov., sp. nov., a marine, agarolytic bacterium isolated from shallow coastal water from Keelung, Taiwan.</title>
        <authorList>
            <person name="Shieh W.Y."/>
        </authorList>
    </citation>
    <scope>NUCLEOTIDE SEQUENCE [LARGE SCALE GENOMIC DNA]</scope>
    <source>
        <strain evidence="2 3">GTF-13</strain>
    </source>
</reference>
<dbReference type="EMBL" id="QWEZ01000001">
    <property type="protein sequence ID" value="RRJ84429.1"/>
    <property type="molecule type" value="Genomic_DNA"/>
</dbReference>